<dbReference type="PIRSF" id="PIRSF027391">
    <property type="entry name" value="Hpre_diP_synt_I"/>
    <property type="match status" value="1"/>
</dbReference>
<dbReference type="InterPro" id="IPR014535">
    <property type="entry name" value="Hpre_diP_synt_I"/>
</dbReference>
<feature type="transmembrane region" description="Helical" evidence="1">
    <location>
        <begin position="9"/>
        <end position="29"/>
    </location>
</feature>
<reference evidence="2 3" key="1">
    <citation type="submission" date="2022-11" db="EMBL/GenBank/DDBJ databases">
        <title>Haliovirga abyssi gen. nov., sp. nov., a mesophilic fermentative bacterium isolated from the Iheya North hydrothermal field and the proposal of Haliovirgaceae fam. nov.</title>
        <authorList>
            <person name="Miyazaki U."/>
            <person name="Tame A."/>
            <person name="Miyazaki J."/>
            <person name="Takai K."/>
            <person name="Sawayama S."/>
            <person name="Kitajima M."/>
            <person name="Okamoto A."/>
            <person name="Nakagawa S."/>
        </authorList>
    </citation>
    <scope>NUCLEOTIDE SEQUENCE [LARGE SCALE GENOMIC DNA]</scope>
    <source>
        <strain evidence="2 3">IC12</strain>
    </source>
</reference>
<proteinExistence type="predicted"/>
<dbReference type="RefSeq" id="WP_307904859.1">
    <property type="nucleotide sequence ID" value="NZ_AP027059.1"/>
</dbReference>
<keyword evidence="1" id="KW-0812">Transmembrane</keyword>
<protein>
    <submittedName>
        <fullName evidence="2">Membrane protein</fullName>
    </submittedName>
</protein>
<dbReference type="EMBL" id="AP027059">
    <property type="protein sequence ID" value="BDU49919.1"/>
    <property type="molecule type" value="Genomic_DNA"/>
</dbReference>
<dbReference type="AlphaFoldDB" id="A0AAU9DGU0"/>
<organism evidence="2 3">
    <name type="scientific">Haliovirga abyssi</name>
    <dbReference type="NCBI Taxonomy" id="2996794"/>
    <lineage>
        <taxon>Bacteria</taxon>
        <taxon>Fusobacteriati</taxon>
        <taxon>Fusobacteriota</taxon>
        <taxon>Fusobacteriia</taxon>
        <taxon>Fusobacteriales</taxon>
        <taxon>Haliovirgaceae</taxon>
        <taxon>Haliovirga</taxon>
    </lineage>
</organism>
<gene>
    <name evidence="2" type="ORF">HLVA_04880</name>
</gene>
<feature type="transmembrane region" description="Helical" evidence="1">
    <location>
        <begin position="141"/>
        <end position="162"/>
    </location>
</feature>
<dbReference type="Proteomes" id="UP001321582">
    <property type="component" value="Chromosome"/>
</dbReference>
<keyword evidence="1" id="KW-0472">Membrane</keyword>
<feature type="transmembrane region" description="Helical" evidence="1">
    <location>
        <begin position="104"/>
        <end position="129"/>
    </location>
</feature>
<dbReference type="KEGG" id="haby:HLVA_04880"/>
<keyword evidence="3" id="KW-1185">Reference proteome</keyword>
<feature type="transmembrane region" description="Helical" evidence="1">
    <location>
        <begin position="79"/>
        <end position="98"/>
    </location>
</feature>
<name>A0AAU9DGU0_9FUSO</name>
<evidence type="ECO:0000256" key="1">
    <source>
        <dbReference type="SAM" id="Phobius"/>
    </source>
</evidence>
<accession>A0AAU9DGU0</accession>
<sequence>MKKSEKKRVAYQITLILMALYFSLLESMIPKPFPWMRIGLSNIATLIGIEKFGVNFGIEIVILRIFINSFMLGTMFTPNFFISLGAGFVTVIIMGGLFKFRKYLSLISISGVAGLVHNFIQLIIVYFLLFRNISIFEREIFIFILFFIVMGFISGAIVGFFAEKYRV</sequence>
<keyword evidence="1" id="KW-1133">Transmembrane helix</keyword>
<evidence type="ECO:0000313" key="3">
    <source>
        <dbReference type="Proteomes" id="UP001321582"/>
    </source>
</evidence>
<dbReference type="Gene3D" id="1.10.1760.20">
    <property type="match status" value="1"/>
</dbReference>
<evidence type="ECO:0000313" key="2">
    <source>
        <dbReference type="EMBL" id="BDU49919.1"/>
    </source>
</evidence>
<dbReference type="Pfam" id="PF07456">
    <property type="entry name" value="Hpre_diP_synt_I"/>
    <property type="match status" value="1"/>
</dbReference>
<dbReference type="InterPro" id="IPR010898">
    <property type="entry name" value="Hpre_diP_synth_I"/>
</dbReference>